<evidence type="ECO:0000256" key="3">
    <source>
        <dbReference type="ARBA" id="ARBA00022605"/>
    </source>
</evidence>
<dbReference type="InterPro" id="IPR037535">
    <property type="entry name" value="LysY"/>
</dbReference>
<protein>
    <recommendedName>
        <fullName evidence="7">Putative [LysW]-L-2-aminoadipate/[LysW]-L-glutamate phosphate reductase</fullName>
        <ecNumber evidence="7">1.2.1.103</ecNumber>
        <ecNumber evidence="7">1.2.1.106</ecNumber>
    </recommendedName>
</protein>
<feature type="domain" description="Semialdehyde dehydrogenase NAD-binding" evidence="8">
    <location>
        <begin position="2"/>
        <end position="141"/>
    </location>
</feature>
<dbReference type="EC" id="1.2.1.106" evidence="7"/>
<reference evidence="9 10" key="1">
    <citation type="submission" date="2017-04" db="EMBL/GenBank/DDBJ databases">
        <authorList>
            <person name="Varghese N."/>
            <person name="Submissions S."/>
        </authorList>
    </citation>
    <scope>NUCLEOTIDE SEQUENCE [LARGE SCALE GENOMIC DNA]</scope>
    <source>
        <strain evidence="9 10">DSM 9789</strain>
    </source>
</reference>
<dbReference type="UniPathway" id="UPA00068"/>
<dbReference type="Proteomes" id="UP000192315">
    <property type="component" value="Unassembled WGS sequence"/>
</dbReference>
<keyword evidence="6 7" id="KW-0457">Lysine biosynthesis</keyword>
<dbReference type="InterPro" id="IPR050085">
    <property type="entry name" value="AGPR"/>
</dbReference>
<dbReference type="Gene3D" id="3.30.360.10">
    <property type="entry name" value="Dihydrodipicolinate Reductase, domain 2"/>
    <property type="match status" value="1"/>
</dbReference>
<comment type="caution">
    <text evidence="7">Lacks conserved residue(s) required for the propagation of feature annotation.</text>
</comment>
<dbReference type="PANTHER" id="PTHR32338:SF11">
    <property type="entry name" value="[LYSW]-L-2-AMINOADIPATE_[LYSW]-L-GLUTAMATE PHOSPHATE REDUCTASE-RELATED"/>
    <property type="match status" value="1"/>
</dbReference>
<comment type="pathway">
    <text evidence="7">Amino-acid biosynthesis; L-arginine biosynthesis.</text>
</comment>
<dbReference type="HAMAP" id="MF_00150">
    <property type="entry name" value="ArgC_type1"/>
    <property type="match status" value="1"/>
</dbReference>
<dbReference type="GO" id="GO:0019878">
    <property type="term" value="P:lysine biosynthetic process via aminoadipic acid"/>
    <property type="evidence" value="ECO:0007669"/>
    <property type="project" value="UniProtKB-UniRule"/>
</dbReference>
<feature type="active site" evidence="7">
    <location>
        <position position="149"/>
    </location>
</feature>
<dbReference type="InterPro" id="IPR000534">
    <property type="entry name" value="Semialdehyde_DH_NAD-bd"/>
</dbReference>
<evidence type="ECO:0000256" key="5">
    <source>
        <dbReference type="ARBA" id="ARBA00023002"/>
    </source>
</evidence>
<evidence type="ECO:0000256" key="6">
    <source>
        <dbReference type="ARBA" id="ARBA00023154"/>
    </source>
</evidence>
<comment type="pathway">
    <text evidence="7">Amino-acid biosynthesis; L-lysine biosynthesis via AAA pathway; L-lysine from L-alpha-aminoadipate (Thermus route): step 3/5.</text>
</comment>
<keyword evidence="3 7" id="KW-0028">Amino-acid biosynthesis</keyword>
<dbReference type="PANTHER" id="PTHR32338">
    <property type="entry name" value="N-ACETYL-GAMMA-GLUTAMYL-PHOSPHATE REDUCTASE, CHLOROPLASTIC-RELATED-RELATED"/>
    <property type="match status" value="1"/>
</dbReference>
<dbReference type="CDD" id="cd17895">
    <property type="entry name" value="AGPR_1_N"/>
    <property type="match status" value="1"/>
</dbReference>
<keyword evidence="10" id="KW-1185">Reference proteome</keyword>
<evidence type="ECO:0000256" key="1">
    <source>
        <dbReference type="ARBA" id="ARBA00022490"/>
    </source>
</evidence>
<feature type="binding site" evidence="7">
    <location>
        <begin position="9"/>
        <end position="12"/>
    </location>
    <ligand>
        <name>NADP(+)</name>
        <dbReference type="ChEBI" id="CHEBI:58349"/>
    </ligand>
</feature>
<dbReference type="Pfam" id="PF22698">
    <property type="entry name" value="Semialdhyde_dhC_1"/>
    <property type="match status" value="1"/>
</dbReference>
<dbReference type="InterPro" id="IPR036291">
    <property type="entry name" value="NAD(P)-bd_dom_sf"/>
</dbReference>
<keyword evidence="1 7" id="KW-0963">Cytoplasm</keyword>
<dbReference type="GO" id="GO:0070401">
    <property type="term" value="F:NADP+ binding"/>
    <property type="evidence" value="ECO:0007669"/>
    <property type="project" value="InterPro"/>
</dbReference>
<dbReference type="NCBIfam" id="TIGR01850">
    <property type="entry name" value="argC"/>
    <property type="match status" value="1"/>
</dbReference>
<organism evidence="9 10">
    <name type="scientific">Picrophilus torridus (strain ATCC 700027 / DSM 9790 / JCM 10055 / NBRC 100828 / KAW 2/3)</name>
    <dbReference type="NCBI Taxonomy" id="1122961"/>
    <lineage>
        <taxon>Archaea</taxon>
        <taxon>Methanobacteriati</taxon>
        <taxon>Thermoplasmatota</taxon>
        <taxon>Thermoplasmata</taxon>
        <taxon>Thermoplasmatales</taxon>
        <taxon>Picrophilaceae</taxon>
        <taxon>Picrophilus</taxon>
    </lineage>
</organism>
<keyword evidence="2 7" id="KW-0055">Arginine biosynthesis</keyword>
<gene>
    <name evidence="7" type="primary">lysY</name>
    <name evidence="9" type="ORF">SAMN02745355_0788</name>
</gene>
<comment type="similarity">
    <text evidence="7">Belongs to the NAGSA dehydrogenase family. Type 1 subfamily. LysY sub-subfamily.</text>
</comment>
<dbReference type="RefSeq" id="WP_084272735.1">
    <property type="nucleotide sequence ID" value="NZ_FWYE01000002.1"/>
</dbReference>
<feature type="binding site" evidence="7">
    <location>
        <position position="314"/>
    </location>
    <ligand>
        <name>NADP(+)</name>
        <dbReference type="ChEBI" id="CHEBI:58349"/>
    </ligand>
</feature>
<evidence type="ECO:0000313" key="9">
    <source>
        <dbReference type="EMBL" id="SMD30872.1"/>
    </source>
</evidence>
<accession>A0A8G2FWN2</accession>
<name>A0A8G2FWN2_PICTO</name>
<dbReference type="EMBL" id="FWYE01000002">
    <property type="protein sequence ID" value="SMD30872.1"/>
    <property type="molecule type" value="Genomic_DNA"/>
</dbReference>
<dbReference type="SMART" id="SM00859">
    <property type="entry name" value="Semialdhyde_dh"/>
    <property type="match status" value="1"/>
</dbReference>
<dbReference type="Pfam" id="PF01118">
    <property type="entry name" value="Semialdhyde_dh"/>
    <property type="match status" value="1"/>
</dbReference>
<dbReference type="EC" id="1.2.1.103" evidence="7"/>
<dbReference type="Gene3D" id="3.40.50.720">
    <property type="entry name" value="NAD(P)-binding Rossmann-like Domain"/>
    <property type="match status" value="1"/>
</dbReference>
<dbReference type="GO" id="GO:0051287">
    <property type="term" value="F:NAD binding"/>
    <property type="evidence" value="ECO:0007669"/>
    <property type="project" value="InterPro"/>
</dbReference>
<comment type="catalytic activity">
    <reaction evidence="7">
        <text>[amino-group carrier protein]-C-terminal-N-(1-carboxy-5-oxopentan-1-yl)-L-glutamine + phosphate + NADP(+) = [amino-group carrier protein]-C-terminal-N-(1-carboxy-5-phosphooxy-5-oxopentan-1-yl)-L-glutamine + NADPH + H(+)</text>
        <dbReference type="Rhea" id="RHEA:41948"/>
        <dbReference type="Rhea" id="RHEA-COMP:9712"/>
        <dbReference type="Rhea" id="RHEA-COMP:9714"/>
        <dbReference type="ChEBI" id="CHEBI:15378"/>
        <dbReference type="ChEBI" id="CHEBI:43474"/>
        <dbReference type="ChEBI" id="CHEBI:57783"/>
        <dbReference type="ChEBI" id="CHEBI:58349"/>
        <dbReference type="ChEBI" id="CHEBI:78499"/>
        <dbReference type="ChEBI" id="CHEBI:78501"/>
        <dbReference type="EC" id="1.2.1.103"/>
    </reaction>
</comment>
<dbReference type="AlphaFoldDB" id="A0A8G2FWN2"/>
<comment type="catalytic activity">
    <reaction evidence="7">
        <text>[amino-group carrier protein]-C-terminal-gamma-(L-glutamyl-5-semialdehyde)-L-glutamate + phosphate + NADP(+) = [amino-group carrier protein]-C-terminal-gamma-(5-phospho-L-glutamyl)-L-glutamate + NADPH + H(+)</text>
        <dbReference type="Rhea" id="RHEA:52668"/>
        <dbReference type="Rhea" id="RHEA-COMP:13313"/>
        <dbReference type="Rhea" id="RHEA-COMP:13327"/>
        <dbReference type="ChEBI" id="CHEBI:15378"/>
        <dbReference type="ChEBI" id="CHEBI:43474"/>
        <dbReference type="ChEBI" id="CHEBI:57783"/>
        <dbReference type="ChEBI" id="CHEBI:58349"/>
        <dbReference type="ChEBI" id="CHEBI:136717"/>
        <dbReference type="ChEBI" id="CHEBI:136761"/>
        <dbReference type="EC" id="1.2.1.106"/>
    </reaction>
</comment>
<sequence>MQVGIVGGSGYIAGQLLRMLAFHKDIEIKIVSSKSHAGEKLSRVHPDLLNILDLRFSDMNPVDLASRVDLVFLALPHGTSINYVPDIYEIGTKIIDMSADFRLKDPDLYREWYGFEHNYPDLLEKFVYGMPEFHRNEIKNSRYVSVPGCIASSTIYSVAPFSMLNLDNNIVTVDAKVGSSGSGSGTDSSKNYSERYNSVRAYKPVHHRHTPEIEQEIKYISGKNIKIAMSAHSVNMVRGILTTSNIFIDLDEPDALSQLREFYKNEKFIRLIFDRKSNFRYPDPKTVIGTNFADLSVISDGYIKRIVSIGAIDNMIKGAAGNAIQSMNIMNHFDESEGLLIPAAFPV</sequence>
<dbReference type="SUPFAM" id="SSF55347">
    <property type="entry name" value="Glyceraldehyde-3-phosphate dehydrogenase-like, C-terminal domain"/>
    <property type="match status" value="1"/>
</dbReference>
<comment type="subcellular location">
    <subcellularLocation>
        <location evidence="7">Cytoplasm</location>
    </subcellularLocation>
</comment>
<comment type="function">
    <text evidence="7">Involved in both the arginine and lysine biosynthetic pathways.</text>
</comment>
<evidence type="ECO:0000259" key="8">
    <source>
        <dbReference type="SMART" id="SM00859"/>
    </source>
</evidence>
<proteinExistence type="inferred from homology"/>
<keyword evidence="5 7" id="KW-0560">Oxidoreductase</keyword>
<evidence type="ECO:0000313" key="10">
    <source>
        <dbReference type="Proteomes" id="UP000192315"/>
    </source>
</evidence>
<dbReference type="UniPathway" id="UPA00033">
    <property type="reaction ID" value="UER00037"/>
</dbReference>
<dbReference type="GO" id="GO:0042450">
    <property type="term" value="P:L-arginine biosynthetic process via ornithine"/>
    <property type="evidence" value="ECO:0007669"/>
    <property type="project" value="UniProtKB-UniRule"/>
</dbReference>
<dbReference type="GO" id="GO:0005737">
    <property type="term" value="C:cytoplasm"/>
    <property type="evidence" value="ECO:0007669"/>
    <property type="project" value="UniProtKB-SubCell"/>
</dbReference>
<dbReference type="InterPro" id="IPR000706">
    <property type="entry name" value="AGPR_type-1"/>
</dbReference>
<comment type="caution">
    <text evidence="9">The sequence shown here is derived from an EMBL/GenBank/DDBJ whole genome shotgun (WGS) entry which is preliminary data.</text>
</comment>
<dbReference type="GO" id="GO:0003942">
    <property type="term" value="F:N-acetyl-gamma-glutamyl-phosphate reductase activity"/>
    <property type="evidence" value="ECO:0007669"/>
    <property type="project" value="InterPro"/>
</dbReference>
<keyword evidence="4 7" id="KW-0521">NADP</keyword>
<dbReference type="InterPro" id="IPR058924">
    <property type="entry name" value="AGPR_dimerisation_dom"/>
</dbReference>
<dbReference type="HAMAP" id="MF_02083">
    <property type="entry name" value="LysY"/>
    <property type="match status" value="1"/>
</dbReference>
<dbReference type="SUPFAM" id="SSF51735">
    <property type="entry name" value="NAD(P)-binding Rossmann-fold domains"/>
    <property type="match status" value="1"/>
</dbReference>
<evidence type="ECO:0000256" key="4">
    <source>
        <dbReference type="ARBA" id="ARBA00022857"/>
    </source>
</evidence>
<evidence type="ECO:0000256" key="2">
    <source>
        <dbReference type="ARBA" id="ARBA00022571"/>
    </source>
</evidence>
<evidence type="ECO:0000256" key="7">
    <source>
        <dbReference type="HAMAP-Rule" id="MF_02083"/>
    </source>
</evidence>